<name>L0W8B3_9GAMM</name>
<keyword evidence="1" id="KW-0812">Transmembrane</keyword>
<evidence type="ECO:0008006" key="4">
    <source>
        <dbReference type="Google" id="ProtNLM"/>
    </source>
</evidence>
<feature type="transmembrane region" description="Helical" evidence="1">
    <location>
        <begin position="185"/>
        <end position="207"/>
    </location>
</feature>
<dbReference type="PATRIC" id="fig|1177179.3.peg.2986"/>
<keyword evidence="1" id="KW-0472">Membrane</keyword>
<dbReference type="PIRSF" id="PIRSF007580">
    <property type="entry name" value="UCP07580"/>
    <property type="match status" value="1"/>
</dbReference>
<evidence type="ECO:0000313" key="2">
    <source>
        <dbReference type="EMBL" id="EKF73156.1"/>
    </source>
</evidence>
<dbReference type="eggNOG" id="COG3687">
    <property type="taxonomic scope" value="Bacteria"/>
</dbReference>
<gene>
    <name evidence="2" type="ORF">A11A3_15177</name>
</gene>
<dbReference type="AlphaFoldDB" id="L0W8B3"/>
<dbReference type="PANTHER" id="PTHR39456">
    <property type="entry name" value="METAL-DEPENDENT HYDROLASE"/>
    <property type="match status" value="1"/>
</dbReference>
<keyword evidence="3" id="KW-1185">Reference proteome</keyword>
<evidence type="ECO:0000313" key="3">
    <source>
        <dbReference type="Proteomes" id="UP000010164"/>
    </source>
</evidence>
<comment type="caution">
    <text evidence="2">The sequence shown here is derived from an EMBL/GenBank/DDBJ whole genome shotgun (WGS) entry which is preliminary data.</text>
</comment>
<protein>
    <recommendedName>
        <fullName evidence="4">Metal-dependent hydrolase</fullName>
    </recommendedName>
</protein>
<dbReference type="OrthoDB" id="5727566at2"/>
<reference evidence="2 3" key="1">
    <citation type="journal article" date="2012" name="J. Bacteriol.">
        <title>Genome Sequence of the Alkane-Degrading Bacterium Alcanivorax hongdengensis Type Strain A-11-3.</title>
        <authorList>
            <person name="Lai Q."/>
            <person name="Shao Z."/>
        </authorList>
    </citation>
    <scope>NUCLEOTIDE SEQUENCE [LARGE SCALE GENOMIC DNA]</scope>
    <source>
        <strain evidence="2 3">A-11-3</strain>
    </source>
</reference>
<organism evidence="2 3">
    <name type="scientific">Alcanivorax hongdengensis A-11-3</name>
    <dbReference type="NCBI Taxonomy" id="1177179"/>
    <lineage>
        <taxon>Bacteria</taxon>
        <taxon>Pseudomonadati</taxon>
        <taxon>Pseudomonadota</taxon>
        <taxon>Gammaproteobacteria</taxon>
        <taxon>Oceanospirillales</taxon>
        <taxon>Alcanivoracaceae</taxon>
        <taxon>Alcanivorax</taxon>
    </lineage>
</organism>
<dbReference type="Proteomes" id="UP000010164">
    <property type="component" value="Unassembled WGS sequence"/>
</dbReference>
<dbReference type="Pfam" id="PF10118">
    <property type="entry name" value="Metal_hydrol"/>
    <property type="match status" value="1"/>
</dbReference>
<proteinExistence type="predicted"/>
<accession>L0W8B3</accession>
<sequence>MKFHIMPTRRNLKFHVPDEQVLNWHSKGPTVTQFFNTLSLFFPEGERFFINSVRHYRDQISDPELQEAVRNFIGQEAMHGREHEAYNQKMVEAGLPVDRQEAIVSKLLDHIARHRPMALQLAATVALEHLTAILADVLLREPDLIEGSDKSYQRLWHWHALEETEHKAVAFDVFETVFGRGLKAWLLRCGALVLATTIFFSLFYPFYIINVWKTGHLFNLKGWWQSISFQWLKPGGLRRVIIPWLDWFKPGFHPWDHDNRQFLAEMDELIGDTDGYQKNQAA</sequence>
<dbReference type="InterPro" id="IPR016516">
    <property type="entry name" value="UCP07580"/>
</dbReference>
<dbReference type="EMBL" id="AMRJ01000033">
    <property type="protein sequence ID" value="EKF73156.1"/>
    <property type="molecule type" value="Genomic_DNA"/>
</dbReference>
<evidence type="ECO:0000256" key="1">
    <source>
        <dbReference type="SAM" id="Phobius"/>
    </source>
</evidence>
<dbReference type="PANTHER" id="PTHR39456:SF1">
    <property type="entry name" value="METAL-DEPENDENT HYDROLASE"/>
    <property type="match status" value="1"/>
</dbReference>
<keyword evidence="1" id="KW-1133">Transmembrane helix</keyword>
<dbReference type="STRING" id="1177179.A11A3_15177"/>
<dbReference type="RefSeq" id="WP_008930205.1">
    <property type="nucleotide sequence ID" value="NZ_AMRJ01000033.1"/>
</dbReference>